<organism evidence="1 2">
    <name type="scientific">Panagrolaimus sp. PS1159</name>
    <dbReference type="NCBI Taxonomy" id="55785"/>
    <lineage>
        <taxon>Eukaryota</taxon>
        <taxon>Metazoa</taxon>
        <taxon>Ecdysozoa</taxon>
        <taxon>Nematoda</taxon>
        <taxon>Chromadorea</taxon>
        <taxon>Rhabditida</taxon>
        <taxon>Tylenchina</taxon>
        <taxon>Panagrolaimomorpha</taxon>
        <taxon>Panagrolaimoidea</taxon>
        <taxon>Panagrolaimidae</taxon>
        <taxon>Panagrolaimus</taxon>
    </lineage>
</organism>
<reference evidence="2" key="1">
    <citation type="submission" date="2022-11" db="UniProtKB">
        <authorList>
            <consortium name="WormBaseParasite"/>
        </authorList>
    </citation>
    <scope>IDENTIFICATION</scope>
</reference>
<dbReference type="WBParaSite" id="PS1159_v2.g2872.t1">
    <property type="protein sequence ID" value="PS1159_v2.g2872.t1"/>
    <property type="gene ID" value="PS1159_v2.g2872"/>
</dbReference>
<evidence type="ECO:0000313" key="2">
    <source>
        <dbReference type="WBParaSite" id="PS1159_v2.g2872.t1"/>
    </source>
</evidence>
<dbReference type="Proteomes" id="UP000887580">
    <property type="component" value="Unplaced"/>
</dbReference>
<accession>A0AC35G9W4</accession>
<proteinExistence type="predicted"/>
<evidence type="ECO:0000313" key="1">
    <source>
        <dbReference type="Proteomes" id="UP000887580"/>
    </source>
</evidence>
<sequence length="878" mass="98795">MKCEMEEERVIRVEWKQPFPHPSLQQHHQQRIPSGDNNKPILGPTIIPTVSSPLPFGVNLSDAEKFRHIDSSGSTINGTSRAGLAEAESLGDEEMIRETAIPVHIEPLPPGFRQNKDVEAQIPEESAAAVTTEAPPQPRPRQDVRRRRKVSKCPIILGCLLAIAVLAVIAIIIAWAVLSNGFQNVKLPRFANVCSNKDCTEIAAGLTRSIDDKIPICVNFYRHTCGKFHYENPSNPNELINYKTKLDKGLENELNDLLTAPSTQDSFSLQFSKSLFSQCTDFSFRESIGAEPLFFLLRNLPCGPLFPGCNGFNEKSFSWERSSGMMDLYAGNLNVIIFDKDINVQNPQEIILSFKAPDFSKLLDDSKLRIASLQPASASEFQALLSVQLKGTIINSTITELFGFKWDRNQQGQLEELIQFVVNLDELATISKQNNELPMILTLQEFSNMVAPIDLRSLFDAELSAAHSWTWTDTVLVQNPFYYQNLSQIILNTSKKAIANYLTFAAVFNLRPYLQIRGDSEDSRKCLKQMSALDPLANVYASNRNFDYNGLSTFFSDLKNFFIAYNPQLSPNTLSTIRRTDIKVGAPIKIFDDAGLQTAFSTIRIQDDSYEQRKSQNLIPWQQNINNINYDSQNSDYFTTILAALRQQRLTDLSQIGTYLSPGDSVRWKSLETDFIFNQIENELIIPMGMFQSPPLTIPSTPTPLSSVLATTGLIFYKKLYEISSTLESQPPMKPCIQELYAQFVPSQTFIPTNYTKNSDEFSSALELVLRKYRDWKQRDRVKYVQNLPSFDSYSDEQIMFLQFGALMCSSDGENVGSLHEAMVNTAVALVPEFSSIFRCPLNSAMTPTVTCNLPTPSPFFTSSTMMLPPEDIPPFSQ</sequence>
<protein>
    <submittedName>
        <fullName evidence="2">Peptidase M13 N-terminal domain-containing protein</fullName>
    </submittedName>
</protein>
<name>A0AC35G9W4_9BILA</name>